<dbReference type="Proteomes" id="UP000677812">
    <property type="component" value="Unassembled WGS sequence"/>
</dbReference>
<evidence type="ECO:0000313" key="1">
    <source>
        <dbReference type="EMBL" id="MBR0560022.1"/>
    </source>
</evidence>
<evidence type="ECO:0000313" key="2">
    <source>
        <dbReference type="Proteomes" id="UP000677812"/>
    </source>
</evidence>
<organism evidence="1 2">
    <name type="scientific">Neokomagataea anthophila</name>
    <dbReference type="NCBI Taxonomy" id="2826925"/>
    <lineage>
        <taxon>Bacteria</taxon>
        <taxon>Pseudomonadati</taxon>
        <taxon>Pseudomonadota</taxon>
        <taxon>Alphaproteobacteria</taxon>
        <taxon>Acetobacterales</taxon>
        <taxon>Acetobacteraceae</taxon>
        <taxon>Neokomagataea</taxon>
    </lineage>
</organism>
<dbReference type="RefSeq" id="WP_211682057.1">
    <property type="nucleotide sequence ID" value="NZ_JAGRQH010000005.1"/>
</dbReference>
<keyword evidence="2" id="KW-1185">Reference proteome</keyword>
<gene>
    <name evidence="1" type="ORF">KB213_08150</name>
</gene>
<dbReference type="EMBL" id="JAGRQH010000005">
    <property type="protein sequence ID" value="MBR0560022.1"/>
    <property type="molecule type" value="Genomic_DNA"/>
</dbReference>
<reference evidence="1 2" key="1">
    <citation type="submission" date="2021-04" db="EMBL/GenBank/DDBJ databases">
        <title>The complete genome sequence of Neokomagataea sp. TBRC 2177.</title>
        <authorList>
            <person name="Charoenyingcharoen P."/>
            <person name="Yukphan P."/>
        </authorList>
    </citation>
    <scope>NUCLEOTIDE SEQUENCE [LARGE SCALE GENOMIC DNA]</scope>
    <source>
        <strain evidence="1 2">TBRC 2177</strain>
    </source>
</reference>
<comment type="caution">
    <text evidence="1">The sequence shown here is derived from an EMBL/GenBank/DDBJ whole genome shotgun (WGS) entry which is preliminary data.</text>
</comment>
<sequence>MAIVTQTPVVAGQPSTATILTLDQSGNVIPIKLLLPPGAPAALPEGLAVQSDLAEFISGTLGMGSPDQAGLGLHWNGTSDVPQMVYGTLAQQYFSSLLATNQAGMYLTQSGNTVAEIASAAPLRMQSFTATAVQNGDTIAFPTAFSSANVQIFITPKTPSASGSWSPPLCGYTNVTQYNFQLGRLFTDGTASTSTGDISVIAVGLK</sequence>
<proteinExistence type="predicted"/>
<protein>
    <submittedName>
        <fullName evidence="1">Uncharacterized protein</fullName>
    </submittedName>
</protein>
<name>A0ABS5E7Y7_9PROT</name>
<accession>A0ABS5E7Y7</accession>